<dbReference type="PANTHER" id="PTHR31225:SF252">
    <property type="entry name" value="TERPENE SYNTHASE 12-RELATED"/>
    <property type="match status" value="1"/>
</dbReference>
<dbReference type="InterPro" id="IPR036965">
    <property type="entry name" value="Terpene_synth_N_sf"/>
</dbReference>
<dbReference type="SFLD" id="SFLDG01019">
    <property type="entry name" value="Terpene_Cyclase_Like_1_C_Termi"/>
    <property type="match status" value="1"/>
</dbReference>
<evidence type="ECO:0000313" key="6">
    <source>
        <dbReference type="EMBL" id="QSL78018.1"/>
    </source>
</evidence>
<dbReference type="Pfam" id="PF03936">
    <property type="entry name" value="Terpene_synth_C"/>
    <property type="match status" value="1"/>
</dbReference>
<feature type="domain" description="Terpene synthase metal-binding" evidence="5">
    <location>
        <begin position="290"/>
        <end position="528"/>
    </location>
</feature>
<dbReference type="FunFam" id="1.50.10.130:FF:000001">
    <property type="entry name" value="Isoprene synthase, chloroplastic"/>
    <property type="match status" value="1"/>
</dbReference>
<comment type="cofactor">
    <cofactor evidence="1">
        <name>Mg(2+)</name>
        <dbReference type="ChEBI" id="CHEBI:18420"/>
    </cofactor>
</comment>
<dbReference type="InterPro" id="IPR044814">
    <property type="entry name" value="Terpene_cyclase_plant_C1"/>
</dbReference>
<proteinExistence type="evidence at transcript level"/>
<dbReference type="InterPro" id="IPR008930">
    <property type="entry name" value="Terpenoid_cyclase/PrenylTrfase"/>
</dbReference>
<protein>
    <submittedName>
        <fullName evidence="6">Terpene synthase like 1 chloroplastic</fullName>
    </submittedName>
</protein>
<dbReference type="InterPro" id="IPR005630">
    <property type="entry name" value="Terpene_synthase_metal-bd"/>
</dbReference>
<keyword evidence="2" id="KW-0479">Metal-binding</keyword>
<dbReference type="InterPro" id="IPR034741">
    <property type="entry name" value="Terpene_cyclase-like_1_C"/>
</dbReference>
<evidence type="ECO:0000259" key="4">
    <source>
        <dbReference type="Pfam" id="PF01397"/>
    </source>
</evidence>
<dbReference type="InterPro" id="IPR001906">
    <property type="entry name" value="Terpene_synth_N"/>
</dbReference>
<dbReference type="PANTHER" id="PTHR31225">
    <property type="entry name" value="OS04G0344100 PROTEIN-RELATED"/>
    <property type="match status" value="1"/>
</dbReference>
<dbReference type="Gene3D" id="1.50.10.130">
    <property type="entry name" value="Terpene synthase, N-terminal domain"/>
    <property type="match status" value="1"/>
</dbReference>
<dbReference type="InterPro" id="IPR008949">
    <property type="entry name" value="Isoprenoid_synthase_dom_sf"/>
</dbReference>
<dbReference type="FunFam" id="1.10.600.10:FF:000007">
    <property type="entry name" value="Isoprene synthase, chloroplastic"/>
    <property type="match status" value="1"/>
</dbReference>
<dbReference type="SUPFAM" id="SSF48576">
    <property type="entry name" value="Terpenoid synthases"/>
    <property type="match status" value="1"/>
</dbReference>
<evidence type="ECO:0000256" key="2">
    <source>
        <dbReference type="ARBA" id="ARBA00022723"/>
    </source>
</evidence>
<accession>A0A899GYI2</accession>
<dbReference type="SFLD" id="SFLDS00005">
    <property type="entry name" value="Isoprenoid_Synthase_Type_I"/>
    <property type="match status" value="1"/>
</dbReference>
<dbReference type="SUPFAM" id="SSF48239">
    <property type="entry name" value="Terpenoid cyclases/Protein prenyltransferases"/>
    <property type="match status" value="1"/>
</dbReference>
<reference evidence="6" key="1">
    <citation type="submission" date="2019-10" db="EMBL/GenBank/DDBJ databases">
        <authorList>
            <person name="Anand A."/>
            <person name="Kumar S."/>
            <person name="Shih M.D."/>
            <person name="Wu H.P."/>
            <person name="Tawfiq A.A."/>
            <person name="Hsing Y.I."/>
        </authorList>
    </citation>
    <scope>NUCLEOTIDE SEQUENCE</scope>
    <source>
        <strain evidence="6">NIG108220</strain>
        <tissue evidence="6">Developing seed</tissue>
    </source>
</reference>
<dbReference type="Pfam" id="PF01397">
    <property type="entry name" value="Terpene_synth"/>
    <property type="match status" value="1"/>
</dbReference>
<dbReference type="GO" id="GO:0010333">
    <property type="term" value="F:terpene synthase activity"/>
    <property type="evidence" value="ECO:0007669"/>
    <property type="project" value="InterPro"/>
</dbReference>
<dbReference type="GO" id="GO:0000287">
    <property type="term" value="F:magnesium ion binding"/>
    <property type="evidence" value="ECO:0007669"/>
    <property type="project" value="InterPro"/>
</dbReference>
<evidence type="ECO:0000259" key="5">
    <source>
        <dbReference type="Pfam" id="PF03936"/>
    </source>
</evidence>
<organism evidence="6">
    <name type="scientific">Nigella sativa</name>
    <name type="common">Black cumin</name>
    <dbReference type="NCBI Taxonomy" id="555479"/>
    <lineage>
        <taxon>Eukaryota</taxon>
        <taxon>Viridiplantae</taxon>
        <taxon>Streptophyta</taxon>
        <taxon>Embryophyta</taxon>
        <taxon>Tracheophyta</taxon>
        <taxon>Spermatophyta</taxon>
        <taxon>Magnoliopsida</taxon>
        <taxon>Ranunculales</taxon>
        <taxon>Ranunculaceae</taxon>
        <taxon>Ranunculoideae</taxon>
        <taxon>Nigelleae</taxon>
        <taxon>Nigella</taxon>
    </lineage>
</organism>
<evidence type="ECO:0000256" key="1">
    <source>
        <dbReference type="ARBA" id="ARBA00001946"/>
    </source>
</evidence>
<dbReference type="AlphaFoldDB" id="A0A899GYI2"/>
<dbReference type="GO" id="GO:0016102">
    <property type="term" value="P:diterpenoid biosynthetic process"/>
    <property type="evidence" value="ECO:0007669"/>
    <property type="project" value="InterPro"/>
</dbReference>
<keyword evidence="3" id="KW-0460">Magnesium</keyword>
<feature type="domain" description="Terpene synthase N-terminal" evidence="4">
    <location>
        <begin position="61"/>
        <end position="232"/>
    </location>
</feature>
<name>A0A899GYI2_NIGSA</name>
<evidence type="ECO:0000256" key="3">
    <source>
        <dbReference type="ARBA" id="ARBA00022842"/>
    </source>
</evidence>
<dbReference type="CDD" id="cd00684">
    <property type="entry name" value="Terpene_cyclase_plant_C1"/>
    <property type="match status" value="1"/>
</dbReference>
<dbReference type="Gene3D" id="1.10.600.10">
    <property type="entry name" value="Farnesyl Diphosphate Synthase"/>
    <property type="match status" value="1"/>
</dbReference>
<sequence>MALQLNALTPSNPFSRFSRYIPPRTPNSSPLSLGFRCFSIPVALETTVPKRSEHYHYQPTIWDYDFVESLKSSFTGDTYSSRKEELKEEVKMMFEKAVGSSVQFELIILLERLGVGHLFEDEIKTSLNKIYDYKDKYMKDDLYSTALTFRIFRQHGFKVSQDVFKAYMDETGKFKESLCQDVKGILSLYEASHLVAGGEKILYEAISFTREHLKDIKGDTEPNLAAQVSRSLEIPLHWRMLRSEASWYMSVYETEKNMNPSLLQLAQLDFNMVQATLQRDLRNTSRWWRNLGVATKLNFARDRLVESFLWSVGIAYEPQYTRCREWLTKVMNFVLIIDDIYDVYGSLDELELFTDAVERWDCKAMDKLPYYTKICFLALYNTTNNMAYEVLKEKGWDILPYFTKAWVNFIKAMFVEAKWCNTGYTPTLEEYLNNGWLSSSGSVFLVHAFFATKQNITGEVLEGLDRNHDLLYCASMMFRLSNDVATSSAELERGDVASSIYCYMQETNASEGDARKHIRGLIMDTWKKLNRAIFESPFDPTFVNLSVNLARTSLFIYQYGDGLGVEDSKSKDHILSLIVNPVEIELNKTVEYVS</sequence>
<dbReference type="InterPro" id="IPR050148">
    <property type="entry name" value="Terpene_synthase-like"/>
</dbReference>
<dbReference type="EMBL" id="MN605843">
    <property type="protein sequence ID" value="QSL78018.1"/>
    <property type="molecule type" value="mRNA"/>
</dbReference>